<proteinExistence type="predicted"/>
<keyword evidence="2" id="KW-1185">Reference proteome</keyword>
<name>A0A2R6WTU3_MARPO</name>
<dbReference type="Proteomes" id="UP000244005">
    <property type="component" value="Unassembled WGS sequence"/>
</dbReference>
<evidence type="ECO:0000313" key="2">
    <source>
        <dbReference type="Proteomes" id="UP000244005"/>
    </source>
</evidence>
<gene>
    <name evidence="1" type="ORF">MARPO_0058s0069</name>
</gene>
<organism evidence="1 2">
    <name type="scientific">Marchantia polymorpha</name>
    <name type="common">Common liverwort</name>
    <name type="synonym">Marchantia aquatica</name>
    <dbReference type="NCBI Taxonomy" id="3197"/>
    <lineage>
        <taxon>Eukaryota</taxon>
        <taxon>Viridiplantae</taxon>
        <taxon>Streptophyta</taxon>
        <taxon>Embryophyta</taxon>
        <taxon>Marchantiophyta</taxon>
        <taxon>Marchantiopsida</taxon>
        <taxon>Marchantiidae</taxon>
        <taxon>Marchantiales</taxon>
        <taxon>Marchantiaceae</taxon>
        <taxon>Marchantia</taxon>
    </lineage>
</organism>
<accession>A0A2R6WTU3</accession>
<reference evidence="2" key="1">
    <citation type="journal article" date="2017" name="Cell">
        <title>Insights into land plant evolution garnered from the Marchantia polymorpha genome.</title>
        <authorList>
            <person name="Bowman J.L."/>
            <person name="Kohchi T."/>
            <person name="Yamato K.T."/>
            <person name="Jenkins J."/>
            <person name="Shu S."/>
            <person name="Ishizaki K."/>
            <person name="Yamaoka S."/>
            <person name="Nishihama R."/>
            <person name="Nakamura Y."/>
            <person name="Berger F."/>
            <person name="Adam C."/>
            <person name="Aki S.S."/>
            <person name="Althoff F."/>
            <person name="Araki T."/>
            <person name="Arteaga-Vazquez M.A."/>
            <person name="Balasubrmanian S."/>
            <person name="Barry K."/>
            <person name="Bauer D."/>
            <person name="Boehm C.R."/>
            <person name="Briginshaw L."/>
            <person name="Caballero-Perez J."/>
            <person name="Catarino B."/>
            <person name="Chen F."/>
            <person name="Chiyoda S."/>
            <person name="Chovatia M."/>
            <person name="Davies K.M."/>
            <person name="Delmans M."/>
            <person name="Demura T."/>
            <person name="Dierschke T."/>
            <person name="Dolan L."/>
            <person name="Dorantes-Acosta A.E."/>
            <person name="Eklund D.M."/>
            <person name="Florent S.N."/>
            <person name="Flores-Sandoval E."/>
            <person name="Fujiyama A."/>
            <person name="Fukuzawa H."/>
            <person name="Galik B."/>
            <person name="Grimanelli D."/>
            <person name="Grimwood J."/>
            <person name="Grossniklaus U."/>
            <person name="Hamada T."/>
            <person name="Haseloff J."/>
            <person name="Hetherington A.J."/>
            <person name="Higo A."/>
            <person name="Hirakawa Y."/>
            <person name="Hundley H.N."/>
            <person name="Ikeda Y."/>
            <person name="Inoue K."/>
            <person name="Inoue S.I."/>
            <person name="Ishida S."/>
            <person name="Jia Q."/>
            <person name="Kakita M."/>
            <person name="Kanazawa T."/>
            <person name="Kawai Y."/>
            <person name="Kawashima T."/>
            <person name="Kennedy M."/>
            <person name="Kinose K."/>
            <person name="Kinoshita T."/>
            <person name="Kohara Y."/>
            <person name="Koide E."/>
            <person name="Komatsu K."/>
            <person name="Kopischke S."/>
            <person name="Kubo M."/>
            <person name="Kyozuka J."/>
            <person name="Lagercrantz U."/>
            <person name="Lin S.S."/>
            <person name="Lindquist E."/>
            <person name="Lipzen A.M."/>
            <person name="Lu C.W."/>
            <person name="De Luna E."/>
            <person name="Martienssen R.A."/>
            <person name="Minamino N."/>
            <person name="Mizutani M."/>
            <person name="Mizutani M."/>
            <person name="Mochizuki N."/>
            <person name="Monte I."/>
            <person name="Mosher R."/>
            <person name="Nagasaki H."/>
            <person name="Nakagami H."/>
            <person name="Naramoto S."/>
            <person name="Nishitani K."/>
            <person name="Ohtani M."/>
            <person name="Okamoto T."/>
            <person name="Okumura M."/>
            <person name="Phillips J."/>
            <person name="Pollak B."/>
            <person name="Reinders A."/>
            <person name="Rovekamp M."/>
            <person name="Sano R."/>
            <person name="Sawa S."/>
            <person name="Schmid M.W."/>
            <person name="Shirakawa M."/>
            <person name="Solano R."/>
            <person name="Spunde A."/>
            <person name="Suetsugu N."/>
            <person name="Sugano S."/>
            <person name="Sugiyama A."/>
            <person name="Sun R."/>
            <person name="Suzuki Y."/>
            <person name="Takenaka M."/>
            <person name="Takezawa D."/>
            <person name="Tomogane H."/>
            <person name="Tsuzuki M."/>
            <person name="Ueda T."/>
            <person name="Umeda M."/>
            <person name="Ward J.M."/>
            <person name="Watanabe Y."/>
            <person name="Yazaki K."/>
            <person name="Yokoyama R."/>
            <person name="Yoshitake Y."/>
            <person name="Yotsui I."/>
            <person name="Zachgo S."/>
            <person name="Schmutz J."/>
        </authorList>
    </citation>
    <scope>NUCLEOTIDE SEQUENCE [LARGE SCALE GENOMIC DNA]</scope>
    <source>
        <strain evidence="2">Tak-1</strain>
    </source>
</reference>
<sequence length="115" mass="13156">MGYGTYYGWYMRMSFSAPNKTSTIIMDPWFSICVWCLRPDCVEVIIFASVELCSSEKGDAILCARVSYAVQWKKEAKSKAHITLWKIRNISLPFWESGMCVTCARRNYEAGSGQE</sequence>
<dbReference type="AlphaFoldDB" id="A0A2R6WTU3"/>
<dbReference type="EMBL" id="KZ772730">
    <property type="protein sequence ID" value="PTQ37282.1"/>
    <property type="molecule type" value="Genomic_DNA"/>
</dbReference>
<evidence type="ECO:0000313" key="1">
    <source>
        <dbReference type="EMBL" id="PTQ37282.1"/>
    </source>
</evidence>
<protein>
    <submittedName>
        <fullName evidence="1">Uncharacterized protein</fullName>
    </submittedName>
</protein>